<dbReference type="Pfam" id="PF03466">
    <property type="entry name" value="LysR_substrate"/>
    <property type="match status" value="1"/>
</dbReference>
<dbReference type="PROSITE" id="PS50931">
    <property type="entry name" value="HTH_LYSR"/>
    <property type="match status" value="1"/>
</dbReference>
<dbReference type="Gene3D" id="1.10.10.10">
    <property type="entry name" value="Winged helix-like DNA-binding domain superfamily/Winged helix DNA-binding domain"/>
    <property type="match status" value="1"/>
</dbReference>
<keyword evidence="7" id="KW-1185">Reference proteome</keyword>
<dbReference type="GO" id="GO:0043565">
    <property type="term" value="F:sequence-specific DNA binding"/>
    <property type="evidence" value="ECO:0007669"/>
    <property type="project" value="TreeGrafter"/>
</dbReference>
<keyword evidence="3" id="KW-0238">DNA-binding</keyword>
<protein>
    <submittedName>
        <fullName evidence="6">LysR family transcriptional regulator</fullName>
    </submittedName>
</protein>
<dbReference type="RefSeq" id="WP_126158410.1">
    <property type="nucleotide sequence ID" value="NZ_RQXW01000007.1"/>
</dbReference>
<dbReference type="SUPFAM" id="SSF46785">
    <property type="entry name" value="Winged helix' DNA-binding domain"/>
    <property type="match status" value="1"/>
</dbReference>
<sequence length="313" mass="35280">MNNVSWRGIRAFIYVAESGGFTAAAEVSGFSKAHLSQLVSELEAVLSVQLLYRTTRQLRLTEIGQGYYERCKLAMQQLDAAAEWASQSTDELKGVIRMNAVGGLIGEELLAPLVIDFQRQHPGICVDLDFSSVQVDLIANHYDLVMRMGELQDSSLMASKLHRVTTRYVASPDYLRGNHVIERPEDLKTLTLICGSVDHWTLSRGSERRTVHVEQGIKVTSGRVMRQAALAGLGVTRLADVYVQADLKYGRLIEVLPDWSESTQLTLLCPPLRHQLHRVRVLIEWLKNQFEARYQRVLSQGVDHLEAELRLKD</sequence>
<dbReference type="SUPFAM" id="SSF53850">
    <property type="entry name" value="Periplasmic binding protein-like II"/>
    <property type="match status" value="1"/>
</dbReference>
<evidence type="ECO:0000256" key="2">
    <source>
        <dbReference type="ARBA" id="ARBA00023015"/>
    </source>
</evidence>
<dbReference type="Gene3D" id="3.40.190.290">
    <property type="match status" value="1"/>
</dbReference>
<comment type="caution">
    <text evidence="6">The sequence shown here is derived from an EMBL/GenBank/DDBJ whole genome shotgun (WGS) entry which is preliminary data.</text>
</comment>
<name>A0A430KRC7_9GAMM</name>
<dbReference type="OrthoDB" id="9815676at2"/>
<evidence type="ECO:0000256" key="4">
    <source>
        <dbReference type="ARBA" id="ARBA00023163"/>
    </source>
</evidence>
<dbReference type="GO" id="GO:0003700">
    <property type="term" value="F:DNA-binding transcription factor activity"/>
    <property type="evidence" value="ECO:0007669"/>
    <property type="project" value="InterPro"/>
</dbReference>
<reference evidence="6 7" key="1">
    <citation type="submission" date="2018-11" db="EMBL/GenBank/DDBJ databases">
        <title>The draft genome sequence of Amphritea opalescens ANRC-JH13T.</title>
        <authorList>
            <person name="Fang Z."/>
            <person name="Zhang Y."/>
            <person name="Han X."/>
        </authorList>
    </citation>
    <scope>NUCLEOTIDE SEQUENCE [LARGE SCALE GENOMIC DNA]</scope>
    <source>
        <strain evidence="6 7">ANRC-JH13</strain>
    </source>
</reference>
<evidence type="ECO:0000313" key="7">
    <source>
        <dbReference type="Proteomes" id="UP000283087"/>
    </source>
</evidence>
<dbReference type="PANTHER" id="PTHR30537:SF5">
    <property type="entry name" value="HTH-TYPE TRANSCRIPTIONAL ACTIVATOR TTDR-RELATED"/>
    <property type="match status" value="1"/>
</dbReference>
<dbReference type="Proteomes" id="UP000283087">
    <property type="component" value="Unassembled WGS sequence"/>
</dbReference>
<evidence type="ECO:0000259" key="5">
    <source>
        <dbReference type="PROSITE" id="PS50931"/>
    </source>
</evidence>
<comment type="similarity">
    <text evidence="1">Belongs to the LysR transcriptional regulatory family.</text>
</comment>
<gene>
    <name evidence="6" type="ORF">EH243_09460</name>
</gene>
<evidence type="ECO:0000313" key="6">
    <source>
        <dbReference type="EMBL" id="RTE65903.1"/>
    </source>
</evidence>
<organism evidence="6 7">
    <name type="scientific">Amphritea opalescens</name>
    <dbReference type="NCBI Taxonomy" id="2490544"/>
    <lineage>
        <taxon>Bacteria</taxon>
        <taxon>Pseudomonadati</taxon>
        <taxon>Pseudomonadota</taxon>
        <taxon>Gammaproteobacteria</taxon>
        <taxon>Oceanospirillales</taxon>
        <taxon>Oceanospirillaceae</taxon>
        <taxon>Amphritea</taxon>
    </lineage>
</organism>
<dbReference type="InterPro" id="IPR036388">
    <property type="entry name" value="WH-like_DNA-bd_sf"/>
</dbReference>
<accession>A0A430KRC7</accession>
<dbReference type="InterPro" id="IPR036390">
    <property type="entry name" value="WH_DNA-bd_sf"/>
</dbReference>
<feature type="domain" description="HTH lysR-type" evidence="5">
    <location>
        <begin position="4"/>
        <end position="61"/>
    </location>
</feature>
<dbReference type="InterPro" id="IPR005119">
    <property type="entry name" value="LysR_subst-bd"/>
</dbReference>
<dbReference type="InterPro" id="IPR000847">
    <property type="entry name" value="LysR_HTH_N"/>
</dbReference>
<evidence type="ECO:0000256" key="1">
    <source>
        <dbReference type="ARBA" id="ARBA00009437"/>
    </source>
</evidence>
<dbReference type="GO" id="GO:0006351">
    <property type="term" value="P:DNA-templated transcription"/>
    <property type="evidence" value="ECO:0007669"/>
    <property type="project" value="TreeGrafter"/>
</dbReference>
<proteinExistence type="inferred from homology"/>
<keyword evidence="4" id="KW-0804">Transcription</keyword>
<dbReference type="AlphaFoldDB" id="A0A430KRC7"/>
<dbReference type="PANTHER" id="PTHR30537">
    <property type="entry name" value="HTH-TYPE TRANSCRIPTIONAL REGULATOR"/>
    <property type="match status" value="1"/>
</dbReference>
<dbReference type="Pfam" id="PF00126">
    <property type="entry name" value="HTH_1"/>
    <property type="match status" value="1"/>
</dbReference>
<dbReference type="EMBL" id="RQXW01000007">
    <property type="protein sequence ID" value="RTE65903.1"/>
    <property type="molecule type" value="Genomic_DNA"/>
</dbReference>
<keyword evidence="2" id="KW-0805">Transcription regulation</keyword>
<dbReference type="CDD" id="cd08422">
    <property type="entry name" value="PBP2_CrgA_like"/>
    <property type="match status" value="1"/>
</dbReference>
<dbReference type="FunFam" id="1.10.10.10:FF:000001">
    <property type="entry name" value="LysR family transcriptional regulator"/>
    <property type="match status" value="1"/>
</dbReference>
<dbReference type="InterPro" id="IPR058163">
    <property type="entry name" value="LysR-type_TF_proteobact-type"/>
</dbReference>
<evidence type="ECO:0000256" key="3">
    <source>
        <dbReference type="ARBA" id="ARBA00023125"/>
    </source>
</evidence>